<dbReference type="PIRSF" id="PIRSF021332">
    <property type="entry name" value="DUF1054"/>
    <property type="match status" value="1"/>
</dbReference>
<comment type="caution">
    <text evidence="2">The sequence shown here is derived from an EMBL/GenBank/DDBJ whole genome shotgun (WGS) entry which is preliminary data.</text>
</comment>
<dbReference type="InterPro" id="IPR009403">
    <property type="entry name" value="UPF0637"/>
</dbReference>
<dbReference type="HAMAP" id="MF_01851">
    <property type="entry name" value="UPF0637"/>
    <property type="match status" value="1"/>
</dbReference>
<dbReference type="RefSeq" id="WP_076169895.1">
    <property type="nucleotide sequence ID" value="NZ_MRTP01000002.1"/>
</dbReference>
<dbReference type="InterPro" id="IPR053707">
    <property type="entry name" value="UPF0637_domain_sf"/>
</dbReference>
<dbReference type="STRING" id="297318.BK138_12560"/>
<dbReference type="Gene3D" id="3.30.930.20">
    <property type="entry name" value="Protein of unknown function DUF1054"/>
    <property type="match status" value="1"/>
</dbReference>
<accession>A0A1R1EUJ7</accession>
<dbReference type="Proteomes" id="UP000187172">
    <property type="component" value="Unassembled WGS sequence"/>
</dbReference>
<evidence type="ECO:0000256" key="1">
    <source>
        <dbReference type="HAMAP-Rule" id="MF_01851"/>
    </source>
</evidence>
<protein>
    <recommendedName>
        <fullName evidence="1">UPF0637 protein BK138_12560</fullName>
    </recommendedName>
</protein>
<sequence>MPFAGFNAQDFEVFNVEGLEPRMEVLIERVRPKLEILGSEIVPFLSALCGEEMFVHVAKHARRTVNPPNDTWVAWAANKRGYKALPHFQVGMFGTHLFIIFAIIYESTNKSVFADHLEGKKGIAAVKKLPKTFYWSMDHMDPGFTPQSEMTAADFAKMADKLKNVKKSEVLCGLRIEKGDPVLEDRDQLVSVIHSTFEQLLPLYKMAF</sequence>
<comment type="similarity">
    <text evidence="1">Belongs to the UPF0637 family.</text>
</comment>
<dbReference type="Pfam" id="PF06335">
    <property type="entry name" value="DUF1054"/>
    <property type="match status" value="1"/>
</dbReference>
<dbReference type="AlphaFoldDB" id="A0A1R1EUJ7"/>
<gene>
    <name evidence="2" type="ORF">BK138_12560</name>
</gene>
<dbReference type="EMBL" id="MRTP01000002">
    <property type="protein sequence ID" value="OMF55501.1"/>
    <property type="molecule type" value="Genomic_DNA"/>
</dbReference>
<name>A0A1R1EUJ7_9BACL</name>
<evidence type="ECO:0000313" key="2">
    <source>
        <dbReference type="EMBL" id="OMF55501.1"/>
    </source>
</evidence>
<keyword evidence="3" id="KW-1185">Reference proteome</keyword>
<dbReference type="SUPFAM" id="SSF142913">
    <property type="entry name" value="YktB/PF0168-like"/>
    <property type="match status" value="1"/>
</dbReference>
<proteinExistence type="inferred from homology"/>
<organism evidence="2 3">
    <name type="scientific">Paenibacillus rhizosphaerae</name>
    <dbReference type="NCBI Taxonomy" id="297318"/>
    <lineage>
        <taxon>Bacteria</taxon>
        <taxon>Bacillati</taxon>
        <taxon>Bacillota</taxon>
        <taxon>Bacilli</taxon>
        <taxon>Bacillales</taxon>
        <taxon>Paenibacillaceae</taxon>
        <taxon>Paenibacillus</taxon>
    </lineage>
</organism>
<reference evidence="2 3" key="1">
    <citation type="submission" date="2016-11" db="EMBL/GenBank/DDBJ databases">
        <title>Paenibacillus species isolates.</title>
        <authorList>
            <person name="Beno S.M."/>
        </authorList>
    </citation>
    <scope>NUCLEOTIDE SEQUENCE [LARGE SCALE GENOMIC DNA]</scope>
    <source>
        <strain evidence="2 3">FSL R5-0378</strain>
    </source>
</reference>
<evidence type="ECO:0000313" key="3">
    <source>
        <dbReference type="Proteomes" id="UP000187172"/>
    </source>
</evidence>